<evidence type="ECO:0000256" key="6">
    <source>
        <dbReference type="ARBA" id="ARBA00047942"/>
    </source>
</evidence>
<dbReference type="AlphaFoldDB" id="A0A2M9HT56"/>
<evidence type="ECO:0000256" key="5">
    <source>
        <dbReference type="ARBA" id="ARBA00022691"/>
    </source>
</evidence>
<proteinExistence type="inferred from homology"/>
<dbReference type="GO" id="GO:0009307">
    <property type="term" value="P:DNA restriction-modification system"/>
    <property type="evidence" value="ECO:0007669"/>
    <property type="project" value="InterPro"/>
</dbReference>
<dbReference type="PANTHER" id="PTHR30481:SF4">
    <property type="entry name" value="SITE-SPECIFIC DNA-METHYLTRANSFERASE (ADENINE-SPECIFIC)"/>
    <property type="match status" value="1"/>
</dbReference>
<dbReference type="GO" id="GO:0032259">
    <property type="term" value="P:methylation"/>
    <property type="evidence" value="ECO:0007669"/>
    <property type="project" value="UniProtKB-KW"/>
</dbReference>
<dbReference type="OrthoDB" id="5190841at2"/>
<dbReference type="GO" id="GO:0009007">
    <property type="term" value="F:site-specific DNA-methyltransferase (adenine-specific) activity"/>
    <property type="evidence" value="ECO:0007669"/>
    <property type="project" value="UniProtKB-EC"/>
</dbReference>
<comment type="catalytic activity">
    <reaction evidence="6">
        <text>a 2'-deoxyadenosine in DNA + S-adenosyl-L-methionine = an N(6)-methyl-2'-deoxyadenosine in DNA + S-adenosyl-L-homocysteine + H(+)</text>
        <dbReference type="Rhea" id="RHEA:15197"/>
        <dbReference type="Rhea" id="RHEA-COMP:12418"/>
        <dbReference type="Rhea" id="RHEA-COMP:12419"/>
        <dbReference type="ChEBI" id="CHEBI:15378"/>
        <dbReference type="ChEBI" id="CHEBI:57856"/>
        <dbReference type="ChEBI" id="CHEBI:59789"/>
        <dbReference type="ChEBI" id="CHEBI:90615"/>
        <dbReference type="ChEBI" id="CHEBI:90616"/>
        <dbReference type="EC" id="2.1.1.72"/>
    </reaction>
</comment>
<keyword evidence="4 7" id="KW-0808">Transferase</keyword>
<gene>
    <name evidence="7" type="ORF">CUU80_02335</name>
</gene>
<protein>
    <recommendedName>
        <fullName evidence="2">site-specific DNA-methyltransferase (adenine-specific)</fullName>
        <ecNumber evidence="2">2.1.1.72</ecNumber>
    </recommendedName>
</protein>
<keyword evidence="8" id="KW-1185">Reference proteome</keyword>
<dbReference type="GO" id="GO:0006298">
    <property type="term" value="P:mismatch repair"/>
    <property type="evidence" value="ECO:0007669"/>
    <property type="project" value="TreeGrafter"/>
</dbReference>
<dbReference type="Proteomes" id="UP000228755">
    <property type="component" value="Unassembled WGS sequence"/>
</dbReference>
<evidence type="ECO:0000256" key="2">
    <source>
        <dbReference type="ARBA" id="ARBA00011900"/>
    </source>
</evidence>
<organism evidence="7 8">
    <name type="scientific">Bifidobacterium scaligerum</name>
    <dbReference type="NCBI Taxonomy" id="2052656"/>
    <lineage>
        <taxon>Bacteria</taxon>
        <taxon>Bacillati</taxon>
        <taxon>Actinomycetota</taxon>
        <taxon>Actinomycetes</taxon>
        <taxon>Bifidobacteriales</taxon>
        <taxon>Bifidobacteriaceae</taxon>
        <taxon>Bifidobacterium</taxon>
    </lineage>
</organism>
<dbReference type="Gene3D" id="1.10.1020.10">
    <property type="entry name" value="Adenine-specific Methyltransferase, Domain 2"/>
    <property type="match status" value="1"/>
</dbReference>
<evidence type="ECO:0000256" key="4">
    <source>
        <dbReference type="ARBA" id="ARBA00022679"/>
    </source>
</evidence>
<evidence type="ECO:0000256" key="1">
    <source>
        <dbReference type="ARBA" id="ARBA00006594"/>
    </source>
</evidence>
<dbReference type="EMBL" id="PGLQ01000001">
    <property type="protein sequence ID" value="PJM79993.1"/>
    <property type="molecule type" value="Genomic_DNA"/>
</dbReference>
<dbReference type="InterPro" id="IPR029063">
    <property type="entry name" value="SAM-dependent_MTases_sf"/>
</dbReference>
<keyword evidence="3 7" id="KW-0489">Methyltransferase</keyword>
<sequence>MEDLLKSPFPWFGGKRAAAPMVWQLLGDLLQYVEPFAGSLAVLLARSRYDRDHVETVNDLDCMIVNTWRAIRYAPADVAILCTAPVMEAELHARLAYVNEHRTDDFTAWIEGDPAHYDAALAAHWLYATCNSIGYPFDPGPWHTVDGRLIHLADKGRGINRELPHLADKGRGINRELPHLASKGQGILDYLNRLANRLQYTRITCGDWSRCLKPSSIGPSDWNQTGVFLDPPYRNANTKYHTSDENTVSQQVETWCLNAPEDCRIVLAGYDNEHDPLLEHGWTKHQSKPGGSGYNHGANTNRERLWASPACHATPTLF</sequence>
<evidence type="ECO:0000313" key="8">
    <source>
        <dbReference type="Proteomes" id="UP000228755"/>
    </source>
</evidence>
<dbReference type="InterPro" id="IPR012327">
    <property type="entry name" value="MeTrfase_D12"/>
</dbReference>
<dbReference type="InterPro" id="IPR023095">
    <property type="entry name" value="Ade_MeTrfase_dom_2"/>
</dbReference>
<keyword evidence="5" id="KW-0949">S-adenosyl-L-methionine</keyword>
<evidence type="ECO:0000313" key="7">
    <source>
        <dbReference type="EMBL" id="PJM79993.1"/>
    </source>
</evidence>
<dbReference type="PANTHER" id="PTHR30481">
    <property type="entry name" value="DNA ADENINE METHYLASE"/>
    <property type="match status" value="1"/>
</dbReference>
<reference evidence="7 8" key="1">
    <citation type="submission" date="2017-11" db="EMBL/GenBank/DDBJ databases">
        <title>Draft genome sequences of strains TRE 1, TRE D, TRE H and TRI 7, isolated from tamarins, belonging to four potential novel Bifidobacterium species.</title>
        <authorList>
            <person name="Mattarelli P."/>
            <person name="Modesto M."/>
            <person name="Bonetti A."/>
            <person name="Puglisi E."/>
            <person name="Morelli L."/>
        </authorList>
    </citation>
    <scope>NUCLEOTIDE SEQUENCE [LARGE SCALE GENOMIC DNA]</scope>
    <source>
        <strain evidence="8">TRED</strain>
    </source>
</reference>
<dbReference type="PRINTS" id="PR00505">
    <property type="entry name" value="D12N6MTFRASE"/>
</dbReference>
<comment type="caution">
    <text evidence="7">The sequence shown here is derived from an EMBL/GenBank/DDBJ whole genome shotgun (WGS) entry which is preliminary data.</text>
</comment>
<dbReference type="EC" id="2.1.1.72" evidence="2"/>
<name>A0A2M9HT56_9BIFI</name>
<dbReference type="GO" id="GO:0043565">
    <property type="term" value="F:sequence-specific DNA binding"/>
    <property type="evidence" value="ECO:0007669"/>
    <property type="project" value="TreeGrafter"/>
</dbReference>
<dbReference type="GO" id="GO:1904047">
    <property type="term" value="F:S-adenosyl-L-methionine binding"/>
    <property type="evidence" value="ECO:0007669"/>
    <property type="project" value="TreeGrafter"/>
</dbReference>
<comment type="similarity">
    <text evidence="1">Belongs to the N(4)/N(6)-methyltransferase family.</text>
</comment>
<accession>A0A2M9HT56</accession>
<dbReference type="RefSeq" id="WP_100495763.1">
    <property type="nucleotide sequence ID" value="NZ_PGLQ01000001.1"/>
</dbReference>
<dbReference type="Gene3D" id="3.40.50.150">
    <property type="entry name" value="Vaccinia Virus protein VP39"/>
    <property type="match status" value="2"/>
</dbReference>
<evidence type="ECO:0000256" key="3">
    <source>
        <dbReference type="ARBA" id="ARBA00022603"/>
    </source>
</evidence>
<dbReference type="SUPFAM" id="SSF53335">
    <property type="entry name" value="S-adenosyl-L-methionine-dependent methyltransferases"/>
    <property type="match status" value="1"/>
</dbReference>